<accession>A0A3L8A276</accession>
<dbReference type="PANTHER" id="PTHR32305:SF15">
    <property type="entry name" value="PROTEIN RHSA-RELATED"/>
    <property type="match status" value="1"/>
</dbReference>
<dbReference type="NCBIfam" id="TIGR01643">
    <property type="entry name" value="YD_repeat_2x"/>
    <property type="match status" value="3"/>
</dbReference>
<evidence type="ECO:0000313" key="2">
    <source>
        <dbReference type="Proteomes" id="UP000267159"/>
    </source>
</evidence>
<dbReference type="InterPro" id="IPR031325">
    <property type="entry name" value="RHS_repeat"/>
</dbReference>
<name>A0A3L8A276_9BACE</name>
<evidence type="ECO:0000313" key="1">
    <source>
        <dbReference type="EMBL" id="RLT78275.1"/>
    </source>
</evidence>
<dbReference type="Pfam" id="PF05593">
    <property type="entry name" value="RHS_repeat"/>
    <property type="match status" value="1"/>
</dbReference>
<comment type="caution">
    <text evidence="1">The sequence shown here is derived from an EMBL/GenBank/DDBJ whole genome shotgun (WGS) entry which is preliminary data.</text>
</comment>
<reference evidence="1 2" key="1">
    <citation type="submission" date="2018-09" db="EMBL/GenBank/DDBJ databases">
        <title>Murine metabolic-syndrome-specific gut microbial biobank.</title>
        <authorList>
            <person name="Liu C."/>
        </authorList>
    </citation>
    <scope>NUCLEOTIDE SEQUENCE [LARGE SCALE GENOMIC DNA]</scope>
    <source>
        <strain evidence="1 2">0.1X-D8-26</strain>
    </source>
</reference>
<feature type="non-terminal residue" evidence="1">
    <location>
        <position position="201"/>
    </location>
</feature>
<protein>
    <submittedName>
        <fullName evidence="1">RHS repeat protein</fullName>
    </submittedName>
</protein>
<dbReference type="InterPro" id="IPR050708">
    <property type="entry name" value="T6SS_VgrG/RHS"/>
</dbReference>
<organism evidence="1 2">
    <name type="scientific">Bacteroides acidifaciens</name>
    <dbReference type="NCBI Taxonomy" id="85831"/>
    <lineage>
        <taxon>Bacteria</taxon>
        <taxon>Pseudomonadati</taxon>
        <taxon>Bacteroidota</taxon>
        <taxon>Bacteroidia</taxon>
        <taxon>Bacteroidales</taxon>
        <taxon>Bacteroidaceae</taxon>
        <taxon>Bacteroides</taxon>
    </lineage>
</organism>
<dbReference type="Proteomes" id="UP000267159">
    <property type="component" value="Unassembled WGS sequence"/>
</dbReference>
<dbReference type="AlphaFoldDB" id="A0A3L8A276"/>
<dbReference type="EMBL" id="RAZM01000137">
    <property type="protein sequence ID" value="RLT78275.1"/>
    <property type="molecule type" value="Genomic_DNA"/>
</dbReference>
<gene>
    <name evidence="1" type="ORF">D7Y07_20210</name>
</gene>
<sequence>MSGNIQTRFYYDKYGRRIAIKDPSAGIRRTAYDKAGNVSKETDADGRELVKEYDRYGRVVKQITPDLTTVYTYDDTENLLLSAVSSNGSALYNTYDEYGRLQTQREEAPDGKWLQKAYGYTTDGLPESIAYTSQNGALATEELSYRNGFLTEVHLADGTLVYRHDEENSLGQLTKLTSGGMQRTYEFNEWGLPVRRSITRA</sequence>
<dbReference type="InterPro" id="IPR006530">
    <property type="entry name" value="YD"/>
</dbReference>
<proteinExistence type="predicted"/>
<dbReference type="Gene3D" id="2.180.10.10">
    <property type="entry name" value="RHS repeat-associated core"/>
    <property type="match status" value="1"/>
</dbReference>
<dbReference type="PANTHER" id="PTHR32305">
    <property type="match status" value="1"/>
</dbReference>